<protein>
    <submittedName>
        <fullName evidence="2">Uncharacterized protein</fullName>
    </submittedName>
</protein>
<organism evidence="2 3">
    <name type="scientific">Potamilus streckersoni</name>
    <dbReference type="NCBI Taxonomy" id="2493646"/>
    <lineage>
        <taxon>Eukaryota</taxon>
        <taxon>Metazoa</taxon>
        <taxon>Spiralia</taxon>
        <taxon>Lophotrochozoa</taxon>
        <taxon>Mollusca</taxon>
        <taxon>Bivalvia</taxon>
        <taxon>Autobranchia</taxon>
        <taxon>Heteroconchia</taxon>
        <taxon>Palaeoheterodonta</taxon>
        <taxon>Unionida</taxon>
        <taxon>Unionoidea</taxon>
        <taxon>Unionidae</taxon>
        <taxon>Ambleminae</taxon>
        <taxon>Lampsilini</taxon>
        <taxon>Potamilus</taxon>
    </lineage>
</organism>
<accession>A0AAE0TIM8</accession>
<dbReference type="AlphaFoldDB" id="A0AAE0TIM8"/>
<proteinExistence type="predicted"/>
<feature type="region of interest" description="Disordered" evidence="1">
    <location>
        <begin position="299"/>
        <end position="320"/>
    </location>
</feature>
<dbReference type="Proteomes" id="UP001195483">
    <property type="component" value="Unassembled WGS sequence"/>
</dbReference>
<dbReference type="EMBL" id="JAEAOA010000614">
    <property type="protein sequence ID" value="KAK3611152.1"/>
    <property type="molecule type" value="Genomic_DNA"/>
</dbReference>
<comment type="caution">
    <text evidence="2">The sequence shown here is derived from an EMBL/GenBank/DDBJ whole genome shotgun (WGS) entry which is preliminary data.</text>
</comment>
<dbReference type="Gene3D" id="2.10.22.10">
    <property type="entry name" value="Antistasin, domain 1"/>
    <property type="match status" value="1"/>
</dbReference>
<evidence type="ECO:0000313" key="3">
    <source>
        <dbReference type="Proteomes" id="UP001195483"/>
    </source>
</evidence>
<keyword evidence="3" id="KW-1185">Reference proteome</keyword>
<gene>
    <name evidence="2" type="ORF">CHS0354_009617</name>
</gene>
<evidence type="ECO:0000313" key="2">
    <source>
        <dbReference type="EMBL" id="KAK3611152.1"/>
    </source>
</evidence>
<reference evidence="2" key="1">
    <citation type="journal article" date="2021" name="Genome Biol. Evol.">
        <title>A High-Quality Reference Genome for a Parasitic Bivalve with Doubly Uniparental Inheritance (Bivalvia: Unionida).</title>
        <authorList>
            <person name="Smith C.H."/>
        </authorList>
    </citation>
    <scope>NUCLEOTIDE SEQUENCE</scope>
    <source>
        <strain evidence="2">CHS0354</strain>
    </source>
</reference>
<sequence length="320" mass="31102">MSGGGNLLNAGHNKDAATMGVGYGNGTGKVTGPFTRAGGGSLILEVKPAPKPQATLNIVQKCPATLNCMSTCHTGYTLGTDGADGCPICTCIETEPCHEGCESSSTAIAVHTCSGTTHCMAKCTNGYTMGAAGHDGCPACQCKDVCNECEKTEPVIIPMVQTSGCETGTCEHKCDGDCGQPVEVQVVQTSGCETGTCAHKCEGDCNQPAVIQVVQTSGCETGTCEHKCEGDCGQPVEVQLVQTSGCETGTCEHKCDGDCNHSGGEVVLVSSGGSSSGSSGGSGGGSAGGAMGGGMAGGGGAGGAMGGSGSAGATAGGGGM</sequence>
<name>A0AAE0TIM8_9BIVA</name>
<reference evidence="2" key="3">
    <citation type="submission" date="2023-05" db="EMBL/GenBank/DDBJ databases">
        <authorList>
            <person name="Smith C.H."/>
        </authorList>
    </citation>
    <scope>NUCLEOTIDE SEQUENCE</scope>
    <source>
        <strain evidence="2">CHS0354</strain>
        <tissue evidence="2">Mantle</tissue>
    </source>
</reference>
<evidence type="ECO:0000256" key="1">
    <source>
        <dbReference type="SAM" id="MobiDB-lite"/>
    </source>
</evidence>
<reference evidence="2" key="2">
    <citation type="journal article" date="2021" name="Genome Biol. Evol.">
        <title>Developing a high-quality reference genome for a parasitic bivalve with doubly uniparental inheritance (Bivalvia: Unionida).</title>
        <authorList>
            <person name="Smith C.H."/>
        </authorList>
    </citation>
    <scope>NUCLEOTIDE SEQUENCE</scope>
    <source>
        <strain evidence="2">CHS0354</strain>
        <tissue evidence="2">Mantle</tissue>
    </source>
</reference>